<protein>
    <recommendedName>
        <fullName evidence="3">Bacterial spore germination immunoglobulin-like domain-containing protein</fullName>
    </recommendedName>
</protein>
<dbReference type="InterPro" id="IPR018911">
    <property type="entry name" value="Gmad2_Ig-like_dom"/>
</dbReference>
<sequence length="154" mass="17042">MMKKIAYLFAMIIAAISLAACNQQKDVVKEKPPVTEPKGENPSKPEEPVTPEPEQKVYQNEVFKDVVVTETSDTLTITGKAQVFEGVFQYALYDGEKVVKESNYQTAGAPAWGEFKITFEKGLVSSNNAKFELFVYSAKDGSKINTLEIPISKP</sequence>
<feature type="compositionally biased region" description="Basic and acidic residues" evidence="1">
    <location>
        <begin position="27"/>
        <end position="47"/>
    </location>
</feature>
<organism evidence="4 5">
    <name type="scientific">Priestia megaterium</name>
    <name type="common">Bacillus megaterium</name>
    <dbReference type="NCBI Taxonomy" id="1404"/>
    <lineage>
        <taxon>Bacteria</taxon>
        <taxon>Bacillati</taxon>
        <taxon>Bacillota</taxon>
        <taxon>Bacilli</taxon>
        <taxon>Bacillales</taxon>
        <taxon>Bacillaceae</taxon>
        <taxon>Priestia</taxon>
    </lineage>
</organism>
<gene>
    <name evidence="4" type="ORF">HFZ78_21420</name>
</gene>
<keyword evidence="2" id="KW-0732">Signal</keyword>
<evidence type="ECO:0000259" key="3">
    <source>
        <dbReference type="Pfam" id="PF10648"/>
    </source>
</evidence>
<feature type="signal peptide" evidence="2">
    <location>
        <begin position="1"/>
        <end position="19"/>
    </location>
</feature>
<dbReference type="PROSITE" id="PS51257">
    <property type="entry name" value="PROKAR_LIPOPROTEIN"/>
    <property type="match status" value="1"/>
</dbReference>
<evidence type="ECO:0000256" key="1">
    <source>
        <dbReference type="SAM" id="MobiDB-lite"/>
    </source>
</evidence>
<dbReference type="AlphaFoldDB" id="A0A6H1P5V1"/>
<name>A0A6H1P5V1_PRIMG</name>
<feature type="region of interest" description="Disordered" evidence="1">
    <location>
        <begin position="27"/>
        <end position="55"/>
    </location>
</feature>
<feature type="domain" description="Bacterial spore germination immunoglobulin-like" evidence="3">
    <location>
        <begin position="70"/>
        <end position="142"/>
    </location>
</feature>
<dbReference type="Proteomes" id="UP000501868">
    <property type="component" value="Chromosome"/>
</dbReference>
<proteinExistence type="predicted"/>
<reference evidence="4 5" key="2">
    <citation type="submission" date="2020-04" db="EMBL/GenBank/DDBJ databases">
        <authorList>
            <person name="Fomenkov A."/>
            <person name="Anton B.P."/>
            <person name="Roberts R.J."/>
        </authorList>
    </citation>
    <scope>NUCLEOTIDE SEQUENCE [LARGE SCALE GENOMIC DNA]</scope>
    <source>
        <strain evidence="4 5">S2</strain>
    </source>
</reference>
<reference evidence="4 5" key="1">
    <citation type="submission" date="2020-04" db="EMBL/GenBank/DDBJ databases">
        <title>Genome-Wide Identification of 5-Methylcytosine Sites in Bacterial Genomes By High-Throughput Sequencing of MspJI Restriction Fragments.</title>
        <authorList>
            <person name="Wu V."/>
        </authorList>
    </citation>
    <scope>NUCLEOTIDE SEQUENCE [LARGE SCALE GENOMIC DNA]</scope>
    <source>
        <strain evidence="4 5">S2</strain>
    </source>
</reference>
<evidence type="ECO:0000256" key="2">
    <source>
        <dbReference type="SAM" id="SignalP"/>
    </source>
</evidence>
<dbReference type="EMBL" id="CP051128">
    <property type="protein sequence ID" value="QIZ08946.1"/>
    <property type="molecule type" value="Genomic_DNA"/>
</dbReference>
<dbReference type="Pfam" id="PF10648">
    <property type="entry name" value="Gmad2"/>
    <property type="match status" value="1"/>
</dbReference>
<accession>A0A6H1P5V1</accession>
<evidence type="ECO:0000313" key="5">
    <source>
        <dbReference type="Proteomes" id="UP000501868"/>
    </source>
</evidence>
<feature type="chain" id="PRO_5039078340" description="Bacterial spore germination immunoglobulin-like domain-containing protein" evidence="2">
    <location>
        <begin position="20"/>
        <end position="154"/>
    </location>
</feature>
<evidence type="ECO:0000313" key="4">
    <source>
        <dbReference type="EMBL" id="QIZ08946.1"/>
    </source>
</evidence>